<feature type="non-terminal residue" evidence="1">
    <location>
        <position position="1"/>
    </location>
</feature>
<dbReference type="GO" id="GO:0005524">
    <property type="term" value="F:ATP binding"/>
    <property type="evidence" value="ECO:0007669"/>
    <property type="project" value="InterPro"/>
</dbReference>
<comment type="caution">
    <text evidence="1">The sequence shown here is derived from an EMBL/GenBank/DDBJ whole genome shotgun (WGS) entry which is preliminary data.</text>
</comment>
<dbReference type="Gene3D" id="3.30.470.20">
    <property type="entry name" value="ATP-grasp fold, B domain"/>
    <property type="match status" value="1"/>
</dbReference>
<organism evidence="1 2">
    <name type="scientific">Oryctes borbonicus</name>
    <dbReference type="NCBI Taxonomy" id="1629725"/>
    <lineage>
        <taxon>Eukaryota</taxon>
        <taxon>Metazoa</taxon>
        <taxon>Ecdysozoa</taxon>
        <taxon>Arthropoda</taxon>
        <taxon>Hexapoda</taxon>
        <taxon>Insecta</taxon>
        <taxon>Pterygota</taxon>
        <taxon>Neoptera</taxon>
        <taxon>Endopterygota</taxon>
        <taxon>Coleoptera</taxon>
        <taxon>Polyphaga</taxon>
        <taxon>Scarabaeiformia</taxon>
        <taxon>Scarabaeidae</taxon>
        <taxon>Dynastinae</taxon>
        <taxon>Oryctes</taxon>
    </lineage>
</organism>
<sequence>KARDWALMHGAAMRSKTNFSKDSLNFAPFVLLPSAFPRKEFYKAVELQQILNELMHRVAHNREFLTESLRETIQVDEFTGNLFKIYETVQDEGITQPISLGLLRSDIMLETACPVPGKNCHRHAPYCCWKQVEINSIASGFG</sequence>
<name>A0A0T6B3Z6_9SCAR</name>
<dbReference type="Gene3D" id="3.30.1490.80">
    <property type="match status" value="1"/>
</dbReference>
<evidence type="ECO:0008006" key="3">
    <source>
        <dbReference type="Google" id="ProtNLM"/>
    </source>
</evidence>
<dbReference type="SUPFAM" id="SSF56059">
    <property type="entry name" value="Glutathione synthetase ATP-binding domain-like"/>
    <property type="match status" value="1"/>
</dbReference>
<dbReference type="FunFam" id="3.30.1490.80:FF:000009">
    <property type="entry name" value="Glutathione synthetase"/>
    <property type="match status" value="1"/>
</dbReference>
<evidence type="ECO:0000313" key="2">
    <source>
        <dbReference type="Proteomes" id="UP000051574"/>
    </source>
</evidence>
<dbReference type="PANTHER" id="PTHR11130">
    <property type="entry name" value="GLUTATHIONE SYNTHETASE"/>
    <property type="match status" value="1"/>
</dbReference>
<keyword evidence="2" id="KW-1185">Reference proteome</keyword>
<dbReference type="GO" id="GO:0004363">
    <property type="term" value="F:glutathione synthase activity"/>
    <property type="evidence" value="ECO:0007669"/>
    <property type="project" value="InterPro"/>
</dbReference>
<dbReference type="GO" id="GO:0005829">
    <property type="term" value="C:cytosol"/>
    <property type="evidence" value="ECO:0007669"/>
    <property type="project" value="TreeGrafter"/>
</dbReference>
<dbReference type="PANTHER" id="PTHR11130:SF0">
    <property type="entry name" value="GLUTATHIONE SYNTHETASE"/>
    <property type="match status" value="1"/>
</dbReference>
<dbReference type="Pfam" id="PF03917">
    <property type="entry name" value="GSH_synth_ATP"/>
    <property type="match status" value="1"/>
</dbReference>
<dbReference type="InterPro" id="IPR014049">
    <property type="entry name" value="Glutathione_synthase_N_euk"/>
</dbReference>
<protein>
    <recommendedName>
        <fullName evidence="3">Glutathione synthetase</fullName>
    </recommendedName>
</protein>
<dbReference type="EMBL" id="LJIG01009917">
    <property type="protein sequence ID" value="KRT82122.1"/>
    <property type="molecule type" value="Genomic_DNA"/>
</dbReference>
<reference evidence="1 2" key="1">
    <citation type="submission" date="2015-09" db="EMBL/GenBank/DDBJ databases">
        <title>Draft genome of the scarab beetle Oryctes borbonicus.</title>
        <authorList>
            <person name="Meyer J.M."/>
            <person name="Markov G.V."/>
            <person name="Baskaran P."/>
            <person name="Herrmann M."/>
            <person name="Sommer R.J."/>
            <person name="Roedelsperger C."/>
        </authorList>
    </citation>
    <scope>NUCLEOTIDE SEQUENCE [LARGE SCALE GENOMIC DNA]</scope>
    <source>
        <strain evidence="1">OB123</strain>
        <tissue evidence="1">Whole animal</tissue>
    </source>
</reference>
<dbReference type="AlphaFoldDB" id="A0A0T6B3Z6"/>
<dbReference type="InterPro" id="IPR005615">
    <property type="entry name" value="Glutathione_synthase"/>
</dbReference>
<evidence type="ECO:0000313" key="1">
    <source>
        <dbReference type="EMBL" id="KRT82122.1"/>
    </source>
</evidence>
<feature type="non-terminal residue" evidence="1">
    <location>
        <position position="142"/>
    </location>
</feature>
<accession>A0A0T6B3Z6</accession>
<dbReference type="OrthoDB" id="2020073at2759"/>
<gene>
    <name evidence="1" type="ORF">AMK59_3369</name>
</gene>
<dbReference type="Proteomes" id="UP000051574">
    <property type="component" value="Unassembled WGS sequence"/>
</dbReference>
<dbReference type="GO" id="GO:0043295">
    <property type="term" value="F:glutathione binding"/>
    <property type="evidence" value="ECO:0007669"/>
    <property type="project" value="TreeGrafter"/>
</dbReference>
<proteinExistence type="predicted"/>